<evidence type="ECO:0000313" key="4">
    <source>
        <dbReference type="Proteomes" id="UP001224661"/>
    </source>
</evidence>
<comment type="similarity">
    <text evidence="1">Belongs to the short-chain dehydrogenases/reductases (SDR) family.</text>
</comment>
<dbReference type="PANTHER" id="PTHR24321:SF8">
    <property type="entry name" value="ESTRADIOL 17-BETA-DEHYDROGENASE 8-RELATED"/>
    <property type="match status" value="1"/>
</dbReference>
<reference evidence="3 4" key="1">
    <citation type="submission" date="2023-05" db="EMBL/GenBank/DDBJ databases">
        <title>Draft genome sequence of Streptomyces sp. B-S-A8 isolated from a cave soil in Thailand.</title>
        <authorList>
            <person name="Chamroensaksri N."/>
            <person name="Muangham S."/>
        </authorList>
    </citation>
    <scope>NUCLEOTIDE SEQUENCE [LARGE SCALE GENOMIC DNA]</scope>
    <source>
        <strain evidence="3 4">B-S-A8</strain>
    </source>
</reference>
<dbReference type="InterPro" id="IPR036291">
    <property type="entry name" value="NAD(P)-bd_dom_sf"/>
</dbReference>
<dbReference type="Proteomes" id="UP001224661">
    <property type="component" value="Unassembled WGS sequence"/>
</dbReference>
<dbReference type="Gene3D" id="3.40.50.720">
    <property type="entry name" value="NAD(P)-binding Rossmann-like Domain"/>
    <property type="match status" value="1"/>
</dbReference>
<dbReference type="Pfam" id="PF13561">
    <property type="entry name" value="adh_short_C2"/>
    <property type="match status" value="1"/>
</dbReference>
<dbReference type="PRINTS" id="PR00080">
    <property type="entry name" value="SDRFAMILY"/>
</dbReference>
<accession>A0ABT6RU32</accession>
<dbReference type="GO" id="GO:0047936">
    <property type="term" value="F:glucose 1-dehydrogenase [NAD(P)+] activity"/>
    <property type="evidence" value="ECO:0007669"/>
    <property type="project" value="UniProtKB-EC"/>
</dbReference>
<name>A0ABT6RU32_9ACTN</name>
<dbReference type="InterPro" id="IPR002347">
    <property type="entry name" value="SDR_fam"/>
</dbReference>
<gene>
    <name evidence="3" type="ORF">QIS99_17350</name>
</gene>
<organism evidence="3 4">
    <name type="scientific">Streptomyces solicavernae</name>
    <dbReference type="NCBI Taxonomy" id="3043614"/>
    <lineage>
        <taxon>Bacteria</taxon>
        <taxon>Bacillati</taxon>
        <taxon>Actinomycetota</taxon>
        <taxon>Actinomycetes</taxon>
        <taxon>Kitasatosporales</taxon>
        <taxon>Streptomycetaceae</taxon>
        <taxon>Streptomyces</taxon>
    </lineage>
</organism>
<dbReference type="EMBL" id="JASCIR010000013">
    <property type="protein sequence ID" value="MDI3387951.1"/>
    <property type="molecule type" value="Genomic_DNA"/>
</dbReference>
<sequence length="256" mass="26461">MADLTGKVALITGAARGQGEAEARLFVERGAKVVIADVLDDDAQKLVADLGEDKALAVHLDVSDPGQWAAALAAAKQTFGQVDILVNNAGIYFQGALTETPLDRYRKLIDVNQIGVFLGMQTLAPHMAETGGGAIVNIVSVSSFAPLDLTAAYASTKSALLAMSKAAVGELGPLGIRVNMIHPGGVATEMGAPSGVVPIEYDKAPLGRIGQAREIATVAAFLASEESSYCSGAEILVDGGWTVGTRNPWTVTTATR</sequence>
<dbReference type="EC" id="1.1.1.47" evidence="3"/>
<dbReference type="PRINTS" id="PR00081">
    <property type="entry name" value="GDHRDH"/>
</dbReference>
<dbReference type="SUPFAM" id="SSF51735">
    <property type="entry name" value="NAD(P)-binding Rossmann-fold domains"/>
    <property type="match status" value="1"/>
</dbReference>
<proteinExistence type="inferred from homology"/>
<dbReference type="PANTHER" id="PTHR24321">
    <property type="entry name" value="DEHYDROGENASES, SHORT CHAIN"/>
    <property type="match status" value="1"/>
</dbReference>
<evidence type="ECO:0000256" key="2">
    <source>
        <dbReference type="ARBA" id="ARBA00023002"/>
    </source>
</evidence>
<evidence type="ECO:0000256" key="1">
    <source>
        <dbReference type="ARBA" id="ARBA00006484"/>
    </source>
</evidence>
<evidence type="ECO:0000313" key="3">
    <source>
        <dbReference type="EMBL" id="MDI3387951.1"/>
    </source>
</evidence>
<dbReference type="NCBIfam" id="NF005559">
    <property type="entry name" value="PRK07231.1"/>
    <property type="match status" value="1"/>
</dbReference>
<protein>
    <submittedName>
        <fullName evidence="3">Glucose 1-dehydrogenase</fullName>
        <ecNumber evidence="3">1.1.1.47</ecNumber>
    </submittedName>
</protein>
<keyword evidence="2 3" id="KW-0560">Oxidoreductase</keyword>
<comment type="caution">
    <text evidence="3">The sequence shown here is derived from an EMBL/GenBank/DDBJ whole genome shotgun (WGS) entry which is preliminary data.</text>
</comment>
<dbReference type="RefSeq" id="WP_282514348.1">
    <property type="nucleotide sequence ID" value="NZ_JASCIR010000013.1"/>
</dbReference>
<keyword evidence="4" id="KW-1185">Reference proteome</keyword>